<evidence type="ECO:0000313" key="2">
    <source>
        <dbReference type="Proteomes" id="UP000321907"/>
    </source>
</evidence>
<dbReference type="OrthoDB" id="1121837at2"/>
<protein>
    <submittedName>
        <fullName evidence="1">DUF4286 family protein</fullName>
    </submittedName>
</protein>
<dbReference type="Proteomes" id="UP000321907">
    <property type="component" value="Unassembled WGS sequence"/>
</dbReference>
<proteinExistence type="predicted"/>
<dbReference type="EMBL" id="VOXD01000005">
    <property type="protein sequence ID" value="TXF90791.1"/>
    <property type="molecule type" value="Genomic_DNA"/>
</dbReference>
<keyword evidence="2" id="KW-1185">Reference proteome</keyword>
<dbReference type="InterPro" id="IPR025563">
    <property type="entry name" value="DUF4286"/>
</dbReference>
<gene>
    <name evidence="1" type="ORF">FUA23_04960</name>
</gene>
<name>A0A5C7FLB0_9BACT</name>
<sequence length="104" mass="11899">MLIYNVTSKVNARQHSAWLSWMERAYLPAVMESGTVEKYHLTRLLGVDDTDGPTYALLMTFKSRTVFDNYQEKYALGHQKAIKEKWGEAVLSFPSILDVVLKGE</sequence>
<dbReference type="Pfam" id="PF14114">
    <property type="entry name" value="DUF4286"/>
    <property type="match status" value="1"/>
</dbReference>
<comment type="caution">
    <text evidence="1">The sequence shown here is derived from an EMBL/GenBank/DDBJ whole genome shotgun (WGS) entry which is preliminary data.</text>
</comment>
<dbReference type="AlphaFoldDB" id="A0A5C7FLB0"/>
<dbReference type="RefSeq" id="WP_147929619.1">
    <property type="nucleotide sequence ID" value="NZ_VOXD01000005.1"/>
</dbReference>
<accession>A0A5C7FLB0</accession>
<reference evidence="1 2" key="1">
    <citation type="submission" date="2019-08" db="EMBL/GenBank/DDBJ databases">
        <title>Lewinella sp. strain SSH13 Genome sequencing and assembly.</title>
        <authorList>
            <person name="Kim I."/>
        </authorList>
    </citation>
    <scope>NUCLEOTIDE SEQUENCE [LARGE SCALE GENOMIC DNA]</scope>
    <source>
        <strain evidence="1 2">SSH13</strain>
    </source>
</reference>
<evidence type="ECO:0000313" key="1">
    <source>
        <dbReference type="EMBL" id="TXF90791.1"/>
    </source>
</evidence>
<organism evidence="1 2">
    <name type="scientific">Neolewinella aurantiaca</name>
    <dbReference type="NCBI Taxonomy" id="2602767"/>
    <lineage>
        <taxon>Bacteria</taxon>
        <taxon>Pseudomonadati</taxon>
        <taxon>Bacteroidota</taxon>
        <taxon>Saprospiria</taxon>
        <taxon>Saprospirales</taxon>
        <taxon>Lewinellaceae</taxon>
        <taxon>Neolewinella</taxon>
    </lineage>
</organism>